<dbReference type="Gene3D" id="1.20.1250.20">
    <property type="entry name" value="MFS general substrate transporter like domains"/>
    <property type="match status" value="1"/>
</dbReference>
<dbReference type="InterPro" id="IPR036259">
    <property type="entry name" value="MFS_trans_sf"/>
</dbReference>
<dbReference type="Proteomes" id="UP000289738">
    <property type="component" value="Chromosome A10"/>
</dbReference>
<feature type="transmembrane region" description="Helical" evidence="5">
    <location>
        <begin position="5"/>
        <end position="21"/>
    </location>
</feature>
<evidence type="ECO:0000313" key="6">
    <source>
        <dbReference type="EMBL" id="RYR34658.1"/>
    </source>
</evidence>
<feature type="transmembrane region" description="Helical" evidence="5">
    <location>
        <begin position="130"/>
        <end position="149"/>
    </location>
</feature>
<comment type="caution">
    <text evidence="6">The sequence shown here is derived from an EMBL/GenBank/DDBJ whole genome shotgun (WGS) entry which is preliminary data.</text>
</comment>
<keyword evidence="4 5" id="KW-0472">Membrane</keyword>
<keyword evidence="3 5" id="KW-1133">Transmembrane helix</keyword>
<gene>
    <name evidence="6" type="ORF">Ahy_A10g049640</name>
</gene>
<comment type="subcellular location">
    <subcellularLocation>
        <location evidence="1">Membrane</location>
        <topology evidence="1">Multi-pass membrane protein</topology>
    </subcellularLocation>
</comment>
<dbReference type="AlphaFoldDB" id="A0A445B7K5"/>
<evidence type="ECO:0000256" key="5">
    <source>
        <dbReference type="SAM" id="Phobius"/>
    </source>
</evidence>
<dbReference type="GO" id="GO:0016020">
    <property type="term" value="C:membrane"/>
    <property type="evidence" value="ECO:0007669"/>
    <property type="project" value="UniProtKB-SubCell"/>
</dbReference>
<sequence length="180" mass="20309">MSTFYFYSIGIAILSAVAYVFQTWHKLYIVSPIPSILFLILIVPFRSQSSRWYLVRGRVTEAMKIMSTIASTNEKHLPSGVLLSLDEEVEVEAEEKTEALTWTYKNKPLENKDAVGGSIIDVLRSPVTRISLILMVVINFFCDVVYYGLSMNMVNLDTNLHMNVALNMVAEISAYELTAV</sequence>
<dbReference type="PANTHER" id="PTHR24064">
    <property type="entry name" value="SOLUTE CARRIER FAMILY 22 MEMBER"/>
    <property type="match status" value="1"/>
</dbReference>
<accession>A0A445B7K5</accession>
<organism evidence="6 7">
    <name type="scientific">Arachis hypogaea</name>
    <name type="common">Peanut</name>
    <dbReference type="NCBI Taxonomy" id="3818"/>
    <lineage>
        <taxon>Eukaryota</taxon>
        <taxon>Viridiplantae</taxon>
        <taxon>Streptophyta</taxon>
        <taxon>Embryophyta</taxon>
        <taxon>Tracheophyta</taxon>
        <taxon>Spermatophyta</taxon>
        <taxon>Magnoliopsida</taxon>
        <taxon>eudicotyledons</taxon>
        <taxon>Gunneridae</taxon>
        <taxon>Pentapetalae</taxon>
        <taxon>rosids</taxon>
        <taxon>fabids</taxon>
        <taxon>Fabales</taxon>
        <taxon>Fabaceae</taxon>
        <taxon>Papilionoideae</taxon>
        <taxon>50 kb inversion clade</taxon>
        <taxon>dalbergioids sensu lato</taxon>
        <taxon>Dalbergieae</taxon>
        <taxon>Pterocarpus clade</taxon>
        <taxon>Arachis</taxon>
    </lineage>
</organism>
<evidence type="ECO:0000256" key="1">
    <source>
        <dbReference type="ARBA" id="ARBA00004141"/>
    </source>
</evidence>
<keyword evidence="2 5" id="KW-0812">Transmembrane</keyword>
<keyword evidence="7" id="KW-1185">Reference proteome</keyword>
<proteinExistence type="predicted"/>
<evidence type="ECO:0000256" key="4">
    <source>
        <dbReference type="ARBA" id="ARBA00023136"/>
    </source>
</evidence>
<evidence type="ECO:0008006" key="8">
    <source>
        <dbReference type="Google" id="ProtNLM"/>
    </source>
</evidence>
<evidence type="ECO:0000313" key="7">
    <source>
        <dbReference type="Proteomes" id="UP000289738"/>
    </source>
</evidence>
<evidence type="ECO:0000256" key="2">
    <source>
        <dbReference type="ARBA" id="ARBA00022692"/>
    </source>
</evidence>
<protein>
    <recommendedName>
        <fullName evidence="8">Major facilitator superfamily (MFS) profile domain-containing protein</fullName>
    </recommendedName>
</protein>
<dbReference type="SUPFAM" id="SSF103473">
    <property type="entry name" value="MFS general substrate transporter"/>
    <property type="match status" value="1"/>
</dbReference>
<evidence type="ECO:0000256" key="3">
    <source>
        <dbReference type="ARBA" id="ARBA00022989"/>
    </source>
</evidence>
<dbReference type="EMBL" id="SDMP01000010">
    <property type="protein sequence ID" value="RYR34658.1"/>
    <property type="molecule type" value="Genomic_DNA"/>
</dbReference>
<dbReference type="STRING" id="3818.A0A445B7K5"/>
<feature type="transmembrane region" description="Helical" evidence="5">
    <location>
        <begin position="27"/>
        <end position="45"/>
    </location>
</feature>
<reference evidence="6 7" key="1">
    <citation type="submission" date="2019-01" db="EMBL/GenBank/DDBJ databases">
        <title>Sequencing of cultivated peanut Arachis hypogaea provides insights into genome evolution and oil improvement.</title>
        <authorList>
            <person name="Chen X."/>
        </authorList>
    </citation>
    <scope>NUCLEOTIDE SEQUENCE [LARGE SCALE GENOMIC DNA]</scope>
    <source>
        <strain evidence="7">cv. Fuhuasheng</strain>
        <tissue evidence="6">Leaves</tissue>
    </source>
</reference>
<name>A0A445B7K5_ARAHY</name>